<dbReference type="AlphaFoldDB" id="A0A6M5YQM4"/>
<feature type="coiled-coil region" evidence="2">
    <location>
        <begin position="433"/>
        <end position="497"/>
    </location>
</feature>
<dbReference type="EMBL" id="CP053452">
    <property type="protein sequence ID" value="QJW96347.1"/>
    <property type="molecule type" value="Genomic_DNA"/>
</dbReference>
<accession>A0A6M5YQM4</accession>
<evidence type="ECO:0000313" key="5">
    <source>
        <dbReference type="EMBL" id="QJW96347.1"/>
    </source>
</evidence>
<keyword evidence="6" id="KW-1185">Reference proteome</keyword>
<keyword evidence="4" id="KW-0732">Signal</keyword>
<feature type="compositionally biased region" description="Pro residues" evidence="3">
    <location>
        <begin position="225"/>
        <end position="235"/>
    </location>
</feature>
<dbReference type="RefSeq" id="WP_171471951.1">
    <property type="nucleotide sequence ID" value="NZ_CP053452.2"/>
</dbReference>
<evidence type="ECO:0000313" key="6">
    <source>
        <dbReference type="Proteomes" id="UP000503447"/>
    </source>
</evidence>
<name>A0A6M5YQM4_9BACT</name>
<feature type="repeat" description="TPR" evidence="1">
    <location>
        <begin position="510"/>
        <end position="543"/>
    </location>
</feature>
<reference evidence="6" key="1">
    <citation type="submission" date="2020-05" db="EMBL/GenBank/DDBJ databases">
        <title>Frigoriglobus tundricola gen. nov., sp. nov., a psychrotolerant cellulolytic planctomycete of the family Gemmataceae with two divergent copies of 16S rRNA gene.</title>
        <authorList>
            <person name="Kulichevskaya I.S."/>
            <person name="Ivanova A.A."/>
            <person name="Naumoff D.G."/>
            <person name="Beletsky A.V."/>
            <person name="Rijpstra W.I.C."/>
            <person name="Sinninghe Damste J.S."/>
            <person name="Mardanov A.V."/>
            <person name="Ravin N.V."/>
            <person name="Dedysh S.N."/>
        </authorList>
    </citation>
    <scope>NUCLEOTIDE SEQUENCE [LARGE SCALE GENOMIC DNA]</scope>
    <source>
        <strain evidence="6">PL17</strain>
    </source>
</reference>
<sequence>MLRRTLVAVVAALAFVSPARAQLDAEPKQPYLWRVVLAAKPHPLVTPEFRERLKRDILAALQTGLGPLGTVEVIDLAEVPEQADPLVQQFIGKGFAALDAPRDLTGAKTHFLRVEYRDGRFHLESRQYDGFTGLSSPVVRSEAVRAPDQVGRTAGLMLDRDFGLAGTVEPVPGKADEVKVLLRGAALGPVTGLVQPGDVFAVAAVRKTNRPAPAPVRTATGKIVAPPPGSVPPPGLTSTPRAFTLLRVTDTGPNGTLRCAVLFANPAKAMPVTGDVLGYRCMKLGTVKGPVAVRLVGSDGAVYRTASNVSVRASDAGFGNPTAPEPKDACAFHAPTAQFRSQRPLAYVACLTVVQGSQAKLFAVPLVSDQPITLPFDMDEAKEQRAAFERAVVAAASAAADARLAQTVCFETVAKLIDKQKNSEALSRAKGGRDAAEAADQGLTDELARLREQAKTVQNAAGAEAMLNKIAQNLDALRKYNTQLKDHITKIEEVVKRENDPAAAARDVQAQALNARITVLLSSGEVDQALAAYDQLVALVPENADVKARREKLAGEWKVKDDAHQKARDYLLKTWPAVATVQDFKDNLPQLRVAVDTCKKNGDKWTLRKLLTGFSTVGVKLNELVAALDPANEADRKLLAEASTAGKVLAELEKELHGFVAE</sequence>
<evidence type="ECO:0000256" key="3">
    <source>
        <dbReference type="SAM" id="MobiDB-lite"/>
    </source>
</evidence>
<keyword evidence="2" id="KW-0175">Coiled coil</keyword>
<feature type="region of interest" description="Disordered" evidence="3">
    <location>
        <begin position="212"/>
        <end position="236"/>
    </location>
</feature>
<evidence type="ECO:0000256" key="1">
    <source>
        <dbReference type="PROSITE-ProRule" id="PRU00339"/>
    </source>
</evidence>
<keyword evidence="1" id="KW-0802">TPR repeat</keyword>
<feature type="chain" id="PRO_5026908046" evidence="4">
    <location>
        <begin position="22"/>
        <end position="662"/>
    </location>
</feature>
<protein>
    <submittedName>
        <fullName evidence="5">Uncharacterized protein</fullName>
    </submittedName>
</protein>
<dbReference type="KEGG" id="ftj:FTUN_3904"/>
<dbReference type="PROSITE" id="PS50005">
    <property type="entry name" value="TPR"/>
    <property type="match status" value="1"/>
</dbReference>
<organism evidence="5 6">
    <name type="scientific">Frigoriglobus tundricola</name>
    <dbReference type="NCBI Taxonomy" id="2774151"/>
    <lineage>
        <taxon>Bacteria</taxon>
        <taxon>Pseudomonadati</taxon>
        <taxon>Planctomycetota</taxon>
        <taxon>Planctomycetia</taxon>
        <taxon>Gemmatales</taxon>
        <taxon>Gemmataceae</taxon>
        <taxon>Frigoriglobus</taxon>
    </lineage>
</organism>
<evidence type="ECO:0000256" key="2">
    <source>
        <dbReference type="SAM" id="Coils"/>
    </source>
</evidence>
<gene>
    <name evidence="5" type="ORF">FTUN_3904</name>
</gene>
<dbReference type="Proteomes" id="UP000503447">
    <property type="component" value="Chromosome"/>
</dbReference>
<proteinExistence type="predicted"/>
<evidence type="ECO:0000256" key="4">
    <source>
        <dbReference type="SAM" id="SignalP"/>
    </source>
</evidence>
<dbReference type="InterPro" id="IPR019734">
    <property type="entry name" value="TPR_rpt"/>
</dbReference>
<feature type="signal peptide" evidence="4">
    <location>
        <begin position="1"/>
        <end position="21"/>
    </location>
</feature>